<organism evidence="1 2">
    <name type="scientific">Solirubrum puertoriconensis</name>
    <dbReference type="NCBI Taxonomy" id="1751427"/>
    <lineage>
        <taxon>Bacteria</taxon>
        <taxon>Pseudomonadati</taxon>
        <taxon>Bacteroidota</taxon>
        <taxon>Cytophagia</taxon>
        <taxon>Cytophagales</taxon>
    </lineage>
</organism>
<dbReference type="AlphaFoldDB" id="A0A9X0L4T3"/>
<proteinExistence type="predicted"/>
<evidence type="ECO:0008006" key="3">
    <source>
        <dbReference type="Google" id="ProtNLM"/>
    </source>
</evidence>
<accession>A0A9X0L4T3</accession>
<name>A0A9X0L4T3_SOLP1</name>
<evidence type="ECO:0000313" key="1">
    <source>
        <dbReference type="EMBL" id="KUG07984.1"/>
    </source>
</evidence>
<gene>
    <name evidence="1" type="ORF">ASU33_07185</name>
</gene>
<keyword evidence="2" id="KW-1185">Reference proteome</keyword>
<evidence type="ECO:0000313" key="2">
    <source>
        <dbReference type="Proteomes" id="UP000054223"/>
    </source>
</evidence>
<reference evidence="1 2" key="1">
    <citation type="submission" date="2015-11" db="EMBL/GenBank/DDBJ databases">
        <title>Solirubrum puertoriconensis gen. nov. an environmental bacteria isolated in Puerto Rico.</title>
        <authorList>
            <person name="Cuebas-Irizarry M.F."/>
            <person name="Montalvo-Rodriguez R."/>
        </authorList>
    </citation>
    <scope>NUCLEOTIDE SEQUENCE [LARGE SCALE GENOMIC DNA]</scope>
    <source>
        <strain evidence="1 2">MC1A</strain>
    </source>
</reference>
<dbReference type="Proteomes" id="UP000054223">
    <property type="component" value="Unassembled WGS sequence"/>
</dbReference>
<protein>
    <recommendedName>
        <fullName evidence="3">Outer membrane protein beta-barrel domain-containing protein</fullName>
    </recommendedName>
</protein>
<dbReference type="EMBL" id="LNAL01000006">
    <property type="protein sequence ID" value="KUG07984.1"/>
    <property type="molecule type" value="Genomic_DNA"/>
</dbReference>
<sequence length="160" mass="17959">MSAYHNGEGTATLRPAASLTAGYRIGQLRSWLSTELTYQVRNNLEQGTRPSLTVPVFLRTGLGGARFHVLIGGGFTRTLKRPPAPTQFREVKRQDTFVLLGLESDYLHQERRTAALGTYLYYGLTPAVNEYSYSPGGSRYSAQQLRHIGLNVTISPYWYR</sequence>
<comment type="caution">
    <text evidence="1">The sequence shown here is derived from an EMBL/GenBank/DDBJ whole genome shotgun (WGS) entry which is preliminary data.</text>
</comment>